<dbReference type="Gene3D" id="3.40.50.150">
    <property type="entry name" value="Vaccinia Virus protein VP39"/>
    <property type="match status" value="1"/>
</dbReference>
<evidence type="ECO:0000256" key="2">
    <source>
        <dbReference type="ARBA" id="ARBA00022679"/>
    </source>
</evidence>
<feature type="region of interest" description="Disordered" evidence="3">
    <location>
        <begin position="380"/>
        <end position="469"/>
    </location>
</feature>
<feature type="compositionally biased region" description="Low complexity" evidence="3">
    <location>
        <begin position="1"/>
        <end position="14"/>
    </location>
</feature>
<dbReference type="EMBL" id="CAKKLH010000046">
    <property type="protein sequence ID" value="CAH0100860.1"/>
    <property type="molecule type" value="Genomic_DNA"/>
</dbReference>
<feature type="region of interest" description="Disordered" evidence="3">
    <location>
        <begin position="892"/>
        <end position="924"/>
    </location>
</feature>
<feature type="region of interest" description="Disordered" evidence="3">
    <location>
        <begin position="184"/>
        <end position="216"/>
    </location>
</feature>
<dbReference type="SUPFAM" id="SSF53335">
    <property type="entry name" value="S-adenosyl-L-methionine-dependent methyltransferases"/>
    <property type="match status" value="1"/>
</dbReference>
<feature type="region of interest" description="Disordered" evidence="3">
    <location>
        <begin position="1084"/>
        <end position="1117"/>
    </location>
</feature>
<feature type="compositionally biased region" description="Polar residues" evidence="3">
    <location>
        <begin position="380"/>
        <end position="396"/>
    </location>
</feature>
<dbReference type="FunFam" id="3.40.50.150:FF:000195">
    <property type="entry name" value="Methyltransferase domain containing protein"/>
    <property type="match status" value="1"/>
</dbReference>
<feature type="region of interest" description="Disordered" evidence="3">
    <location>
        <begin position="1288"/>
        <end position="1328"/>
    </location>
</feature>
<dbReference type="GO" id="GO:0002098">
    <property type="term" value="P:tRNA wobble uridine modification"/>
    <property type="evidence" value="ECO:0007669"/>
    <property type="project" value="TreeGrafter"/>
</dbReference>
<feature type="domain" description="Methyltransferase type 11" evidence="4">
    <location>
        <begin position="72"/>
        <end position="161"/>
    </location>
</feature>
<feature type="compositionally biased region" description="Low complexity" evidence="3">
    <location>
        <begin position="1059"/>
        <end position="1071"/>
    </location>
</feature>
<dbReference type="GO" id="GO:0008757">
    <property type="term" value="F:S-adenosylmethionine-dependent methyltransferase activity"/>
    <property type="evidence" value="ECO:0007669"/>
    <property type="project" value="InterPro"/>
</dbReference>
<feature type="region of interest" description="Disordered" evidence="3">
    <location>
        <begin position="964"/>
        <end position="1000"/>
    </location>
</feature>
<dbReference type="Pfam" id="PF08241">
    <property type="entry name" value="Methyltransf_11"/>
    <property type="match status" value="1"/>
</dbReference>
<name>A0A8J2RBE6_9CRUS</name>
<dbReference type="Proteomes" id="UP000789390">
    <property type="component" value="Unassembled WGS sequence"/>
</dbReference>
<feature type="compositionally biased region" description="Acidic residues" evidence="3">
    <location>
        <begin position="965"/>
        <end position="975"/>
    </location>
</feature>
<feature type="region of interest" description="Disordered" evidence="3">
    <location>
        <begin position="1040"/>
        <end position="1072"/>
    </location>
</feature>
<organism evidence="5 6">
    <name type="scientific">Daphnia galeata</name>
    <dbReference type="NCBI Taxonomy" id="27404"/>
    <lineage>
        <taxon>Eukaryota</taxon>
        <taxon>Metazoa</taxon>
        <taxon>Ecdysozoa</taxon>
        <taxon>Arthropoda</taxon>
        <taxon>Crustacea</taxon>
        <taxon>Branchiopoda</taxon>
        <taxon>Diplostraca</taxon>
        <taxon>Cladocera</taxon>
        <taxon>Anomopoda</taxon>
        <taxon>Daphniidae</taxon>
        <taxon>Daphnia</taxon>
    </lineage>
</organism>
<dbReference type="OrthoDB" id="271595at2759"/>
<keyword evidence="2" id="KW-0808">Transferase</keyword>
<feature type="compositionally biased region" description="Low complexity" evidence="3">
    <location>
        <begin position="1177"/>
        <end position="1206"/>
    </location>
</feature>
<feature type="compositionally biased region" description="Pro residues" evidence="3">
    <location>
        <begin position="627"/>
        <end position="638"/>
    </location>
</feature>
<dbReference type="GO" id="GO:0030488">
    <property type="term" value="P:tRNA methylation"/>
    <property type="evidence" value="ECO:0007669"/>
    <property type="project" value="TreeGrafter"/>
</dbReference>
<evidence type="ECO:0000313" key="5">
    <source>
        <dbReference type="EMBL" id="CAH0100860.1"/>
    </source>
</evidence>
<feature type="region of interest" description="Disordered" evidence="3">
    <location>
        <begin position="494"/>
        <end position="523"/>
    </location>
</feature>
<feature type="compositionally biased region" description="Basic and acidic residues" evidence="3">
    <location>
        <begin position="184"/>
        <end position="203"/>
    </location>
</feature>
<dbReference type="InterPro" id="IPR013216">
    <property type="entry name" value="Methyltransf_11"/>
</dbReference>
<gene>
    <name evidence="5" type="ORF">DGAL_LOCUS3148</name>
</gene>
<feature type="compositionally biased region" description="Basic and acidic residues" evidence="3">
    <location>
        <begin position="1293"/>
        <end position="1302"/>
    </location>
</feature>
<feature type="region of interest" description="Disordered" evidence="3">
    <location>
        <begin position="1177"/>
        <end position="1218"/>
    </location>
</feature>
<feature type="compositionally biased region" description="Low complexity" evidence="3">
    <location>
        <begin position="1303"/>
        <end position="1319"/>
    </location>
</feature>
<feature type="compositionally biased region" description="Low complexity" evidence="3">
    <location>
        <begin position="811"/>
        <end position="824"/>
    </location>
</feature>
<evidence type="ECO:0000256" key="1">
    <source>
        <dbReference type="ARBA" id="ARBA00022603"/>
    </source>
</evidence>
<accession>A0A8J2RBE6</accession>
<feature type="compositionally biased region" description="Low complexity" evidence="3">
    <location>
        <begin position="976"/>
        <end position="998"/>
    </location>
</feature>
<feature type="compositionally biased region" description="Low complexity" evidence="3">
    <location>
        <begin position="290"/>
        <end position="304"/>
    </location>
</feature>
<dbReference type="GO" id="GO:0000049">
    <property type="term" value="F:tRNA binding"/>
    <property type="evidence" value="ECO:0007669"/>
    <property type="project" value="TreeGrafter"/>
</dbReference>
<dbReference type="InterPro" id="IPR051422">
    <property type="entry name" value="AlkB_tRNA_MeTrf/Diox"/>
</dbReference>
<dbReference type="PANTHER" id="PTHR13069">
    <property type="entry name" value="ALKYLATED DNA REPAIR PROTEIN ALKB HOMOLOG 8"/>
    <property type="match status" value="1"/>
</dbReference>
<evidence type="ECO:0000259" key="4">
    <source>
        <dbReference type="Pfam" id="PF08241"/>
    </source>
</evidence>
<proteinExistence type="predicted"/>
<dbReference type="CDD" id="cd02440">
    <property type="entry name" value="AdoMet_MTases"/>
    <property type="match status" value="1"/>
</dbReference>
<evidence type="ECO:0000256" key="3">
    <source>
        <dbReference type="SAM" id="MobiDB-lite"/>
    </source>
</evidence>
<protein>
    <recommendedName>
        <fullName evidence="4">Methyltransferase type 11 domain-containing protein</fullName>
    </recommendedName>
</protein>
<comment type="caution">
    <text evidence="5">The sequence shown here is derived from an EMBL/GenBank/DDBJ whole genome shotgun (WGS) entry which is preliminary data.</text>
</comment>
<feature type="compositionally biased region" description="Basic residues" evidence="3">
    <location>
        <begin position="270"/>
        <end position="282"/>
    </location>
</feature>
<evidence type="ECO:0000313" key="6">
    <source>
        <dbReference type="Proteomes" id="UP000789390"/>
    </source>
</evidence>
<feature type="compositionally biased region" description="Polar residues" evidence="3">
    <location>
        <begin position="609"/>
        <end position="618"/>
    </location>
</feature>
<feature type="compositionally biased region" description="Pro residues" evidence="3">
    <location>
        <begin position="648"/>
        <end position="660"/>
    </location>
</feature>
<dbReference type="PANTHER" id="PTHR13069:SF37">
    <property type="entry name" value="FIRE DANCER"/>
    <property type="match status" value="1"/>
</dbReference>
<feature type="compositionally biased region" description="Low complexity" evidence="3">
    <location>
        <begin position="426"/>
        <end position="469"/>
    </location>
</feature>
<sequence>MKTLAETTTAPTAESSDLERKERESRSLALEKAYVHDVYDQLSHHFSEERYRPWPRVRQFLEQLEPGSLVCDAGCGNGKYLQVNPSIFKVGSDRCAASVDVARRKDHEVLICDALNLPYRDESFDAALSIAVIHHLATRDRRVRALRELARILRVGGRILITVWAKEQRHRKFESQDILVPWRTPDRSSSEEKTEVGGNEHESIATTTTTSDEDVTHYHAYSQTSESDSCYSCNKVHQHHSRCPSDCSGCLAVAGTSSGAAVDDGELPPRRRHHRPHHHHKGRSFDPHRPSCSSQSSSDLSSPSDSCYSFVRKALQKLASTRRAVGNGHHRRSWFTLGESIEHQHGAWSCAALEATDPSNELPIELRHLDSEEDGVLCSATGTTQTNERISRSSPPSLGGKGDSSIFFGSEPPAVTENHQNNAADSSSSISPILPRRSSSSSLAAGGVSSSSSTGTQQPNQQSQGSRSLSLSDLLHSLPVSVSSWLRHRLSEEDASSSLISPGSELDRPIAPYSPPPPSDQDQIRRSVRPVLTKQKRVVQIFESYCEEEDDPGLLVPVTGDPKSSLTLPKAQQPRVFKQGSMNDSLLSAERLKELEKLKQSLLPRQVTWSGAPTSSSLIVPESTPSPTSPPPPQPSITPPVKQTPIMRPSPSPLPPPAPPLEIGDALKDFSSLRNGFVRIWQTLRGDSSSSSSSSSSSKTHLLLDDRNCDKPWLLDSPTGSETHHPARTLPQRRPPSLLEKRIKSFCGWGIAEESATGSMSPSPRRLPPVAGSEEDFFNFSLPRCCADQDLTFSRSAHPHRLSCQREEGSDSSSKDSSLQSDTSVDSEDSCVSVIYVPRPGDHKGELESSGLMVDSSVAKTRNNSSSSSDGSPKVKVFPTLLSFATELTDHVSPAPVKSPGMTAAQQEQTTNSPKRQSCLRQPNVLAASNDETVDKVLTRSVVPHFQQQARPVHRLLSFEVFNPETDDMDSDSDCGDNSSTTSESSSSNSAGSVISVGDPMWPAFQDRRQTILSGSSLDFQTSASCDLVSSEQADNSLIKQDSNDSWPASIEDPSAQLTSSSHTSRNNQSSPVSLVATGIQEFQESKSSLSPSLGESSTGSSKQQQQQETHSDVEEWRMRSSLGPLDECHEEENAELGDAFQYKESLQQQQQQTQQPAGVQQQQWKLDKVKGSFSASTSSLDSSISAPSYSSARQSSSASAISTASEMRKSSDDSSGFMSTLPLLRSKVANCAAASSIAAASSTTGFHQIPSATGSGGTCTRASGNKPINCGDDEFCSKPLNKMLLGGCGGDQRQRSADRDSSLSISTSQDSLPSDAGGSNIGSGGGGGNSGTVTLHRYYHVFRQGELDQLIERYVDSLHIISSYYDRQFSENSNSDLLQKY</sequence>
<feature type="region of interest" description="Disordered" evidence="3">
    <location>
        <begin position="713"/>
        <end position="736"/>
    </location>
</feature>
<reference evidence="5" key="1">
    <citation type="submission" date="2021-11" db="EMBL/GenBank/DDBJ databases">
        <authorList>
            <person name="Schell T."/>
        </authorList>
    </citation>
    <scope>NUCLEOTIDE SEQUENCE</scope>
    <source>
        <strain evidence="5">M5</strain>
    </source>
</reference>
<dbReference type="GO" id="GO:0005737">
    <property type="term" value="C:cytoplasm"/>
    <property type="evidence" value="ECO:0007669"/>
    <property type="project" value="TreeGrafter"/>
</dbReference>
<feature type="region of interest" description="Disordered" evidence="3">
    <location>
        <begin position="609"/>
        <end position="665"/>
    </location>
</feature>
<keyword evidence="6" id="KW-1185">Reference proteome</keyword>
<feature type="compositionally biased region" description="Polar residues" evidence="3">
    <location>
        <begin position="904"/>
        <end position="921"/>
    </location>
</feature>
<feature type="region of interest" description="Disordered" evidence="3">
    <location>
        <begin position="1"/>
        <end position="22"/>
    </location>
</feature>
<feature type="region of interest" description="Disordered" evidence="3">
    <location>
        <begin position="260"/>
        <end position="304"/>
    </location>
</feature>
<keyword evidence="1" id="KW-0489">Methyltransferase</keyword>
<feature type="region of interest" description="Disordered" evidence="3">
    <location>
        <begin position="798"/>
        <end position="851"/>
    </location>
</feature>
<dbReference type="InterPro" id="IPR029063">
    <property type="entry name" value="SAM-dependent_MTases_sf"/>
</dbReference>
<feature type="region of interest" description="Disordered" evidence="3">
    <location>
        <begin position="1144"/>
        <end position="1164"/>
    </location>
</feature>
<dbReference type="GO" id="GO:0106335">
    <property type="term" value="F:tRNA (5-carboxymethyluridine(34)-5-O)-methyltransferase activity"/>
    <property type="evidence" value="ECO:0007669"/>
    <property type="project" value="TreeGrafter"/>
</dbReference>
<dbReference type="GO" id="GO:0005634">
    <property type="term" value="C:nucleus"/>
    <property type="evidence" value="ECO:0007669"/>
    <property type="project" value="TreeGrafter"/>
</dbReference>
<feature type="compositionally biased region" description="Low complexity" evidence="3">
    <location>
        <begin position="1086"/>
        <end position="1109"/>
    </location>
</feature>